<proteinExistence type="predicted"/>
<name>A0AB35RGQ4_9ENTR</name>
<organism evidence="2 3">
    <name type="scientific">Phytobacter ursingii</name>
    <dbReference type="NCBI Taxonomy" id="1972431"/>
    <lineage>
        <taxon>Bacteria</taxon>
        <taxon>Pseudomonadati</taxon>
        <taxon>Pseudomonadota</taxon>
        <taxon>Gammaproteobacteria</taxon>
        <taxon>Enterobacterales</taxon>
        <taxon>Enterobacteriaceae</taxon>
        <taxon>Phytobacter</taxon>
    </lineage>
</organism>
<comment type="caution">
    <text evidence="2">The sequence shown here is derived from an EMBL/GenBank/DDBJ whole genome shotgun (WGS) entry which is preliminary data.</text>
</comment>
<sequence>MTTFNELSEIVTNNFIQNIIFIDDKAYNNGPVDQHEFDAQEVTKIFSKKGKICAVYKPQVVDDLEYLTSIAKKSDVTILDWQIVLNEETSGDDEADAEEDDVRGIYTKRIITSLLSDIDNQNCIKLILIYTGEVDLPGIALNIEESLTEKNIIGFKINEADPCSVVSDNCKIMVISKSNGSTGRQHLPALADRIKKYDELPDFISLQFTEMTSGLLSNFAMESLAEIRRNFHHILTLFSKELDAAYLAHQSLLPNTLDANELLVQLLSDTFSSIIRYKNLNHFLDEKRIKLWLEQNIEEGEGLLYQKDGSTDDVRYRKNPDVLINLLRSHPNVKEKYCSSLVASDGNAISKAKVELLIKKYAATLFTEVDMIDAVNKKFAKLCYHRSAIFSPAHLPFLSLGTVVKSTLVDGCYYICIQQRCDSVRIMDGESRRFLFISLEQIEDGGFNFLTPDGVKLKINKSTYSLRTIKFVGNNGVALAKISDNKKYFEPTYYSPEHSERFEFIVELKELYAQQIVEEYSSSLSRVGLDEPEWVRRLN</sequence>
<accession>A0AB35RGQ4</accession>
<dbReference type="AlphaFoldDB" id="A0AB35RGQ4"/>
<dbReference type="Proteomes" id="UP001286589">
    <property type="component" value="Unassembled WGS sequence"/>
</dbReference>
<dbReference type="Pfam" id="PF19192">
    <property type="entry name" value="Response_reg_2"/>
    <property type="match status" value="1"/>
</dbReference>
<evidence type="ECO:0000313" key="3">
    <source>
        <dbReference type="Proteomes" id="UP001286589"/>
    </source>
</evidence>
<dbReference type="EMBL" id="JAWJAC010000001">
    <property type="protein sequence ID" value="MDV2860971.1"/>
    <property type="molecule type" value="Genomic_DNA"/>
</dbReference>
<dbReference type="InterPro" id="IPR043834">
    <property type="entry name" value="REC"/>
</dbReference>
<keyword evidence="3" id="KW-1185">Reference proteome</keyword>
<dbReference type="RefSeq" id="WP_317101297.1">
    <property type="nucleotide sequence ID" value="NZ_JAWJAC010000001.1"/>
</dbReference>
<gene>
    <name evidence="2" type="ORF">R0H02_00650</name>
</gene>
<reference evidence="2 3" key="1">
    <citation type="submission" date="2023-10" db="EMBL/GenBank/DDBJ databases">
        <title>Phytobacter spp. The emergence of a new genus of hospital-origin enterobacteria encoding carbapenemases in Argentina.</title>
        <authorList>
            <person name="Vay C."/>
            <person name="Almuzara M."/>
            <person name="Traglia G.M."/>
            <person name="Campos J."/>
        </authorList>
    </citation>
    <scope>NUCLEOTIDE SEQUENCE [LARGE SCALE GENOMIC DNA]</scope>
    <source>
        <strain evidence="2 3">CVMA36</strain>
    </source>
</reference>
<evidence type="ECO:0000313" key="2">
    <source>
        <dbReference type="EMBL" id="MDV2860971.1"/>
    </source>
</evidence>
<feature type="domain" description="Response receiver" evidence="1">
    <location>
        <begin position="15"/>
        <end position="181"/>
    </location>
</feature>
<evidence type="ECO:0000259" key="1">
    <source>
        <dbReference type="Pfam" id="PF19192"/>
    </source>
</evidence>
<protein>
    <submittedName>
        <fullName evidence="2">Response regulator receiver domain</fullName>
    </submittedName>
</protein>